<dbReference type="AlphaFoldDB" id="A0A1G8S8D3"/>
<reference evidence="2 3" key="1">
    <citation type="submission" date="2016-10" db="EMBL/GenBank/DDBJ databases">
        <authorList>
            <person name="de Groot N.N."/>
        </authorList>
    </citation>
    <scope>NUCLEOTIDE SEQUENCE [LARGE SCALE GENOMIC DNA]</scope>
    <source>
        <strain evidence="2 3">IBRC-M10015</strain>
    </source>
</reference>
<protein>
    <recommendedName>
        <fullName evidence="1">DUF7988 domain-containing protein</fullName>
    </recommendedName>
</protein>
<proteinExistence type="predicted"/>
<sequence>MFWGGHIYTGVMAEEIRETVRRHVLAEHRDTVADVCSVGRTVSASWSTETVPDPERVTTPLASQLTARGLDTALLDALATAVAATDATAAGTPVPAPPYFVVTSRGPLCRATLDDDRRLVVRLRLFTVERRPRAYRFRDPRPETCLKTVIRDS</sequence>
<evidence type="ECO:0000259" key="1">
    <source>
        <dbReference type="Pfam" id="PF25950"/>
    </source>
</evidence>
<dbReference type="STRING" id="890420.SAMN05216226_101346"/>
<evidence type="ECO:0000313" key="3">
    <source>
        <dbReference type="Proteomes" id="UP000198856"/>
    </source>
</evidence>
<gene>
    <name evidence="2" type="ORF">SAMN05216226_101346</name>
</gene>
<organism evidence="2 3">
    <name type="scientific">Halovenus aranensis</name>
    <dbReference type="NCBI Taxonomy" id="890420"/>
    <lineage>
        <taxon>Archaea</taxon>
        <taxon>Methanobacteriati</taxon>
        <taxon>Methanobacteriota</taxon>
        <taxon>Stenosarchaea group</taxon>
        <taxon>Halobacteria</taxon>
        <taxon>Halobacteriales</taxon>
        <taxon>Haloarculaceae</taxon>
        <taxon>Halovenus</taxon>
    </lineage>
</organism>
<dbReference type="InterPro" id="IPR058294">
    <property type="entry name" value="DUF7988"/>
</dbReference>
<accession>A0A1G8S8D3</accession>
<dbReference type="Pfam" id="PF25950">
    <property type="entry name" value="DUF7988"/>
    <property type="match status" value="1"/>
</dbReference>
<name>A0A1G8S8D3_9EURY</name>
<keyword evidence="3" id="KW-1185">Reference proteome</keyword>
<feature type="domain" description="DUF7988" evidence="1">
    <location>
        <begin position="19"/>
        <end position="149"/>
    </location>
</feature>
<dbReference type="EMBL" id="FNFC01000001">
    <property type="protein sequence ID" value="SDJ25518.1"/>
    <property type="molecule type" value="Genomic_DNA"/>
</dbReference>
<dbReference type="Proteomes" id="UP000198856">
    <property type="component" value="Unassembled WGS sequence"/>
</dbReference>
<evidence type="ECO:0000313" key="2">
    <source>
        <dbReference type="EMBL" id="SDJ25518.1"/>
    </source>
</evidence>